<organism evidence="1 2">
    <name type="scientific">Actinomadura physcomitrii</name>
    <dbReference type="NCBI Taxonomy" id="2650748"/>
    <lineage>
        <taxon>Bacteria</taxon>
        <taxon>Bacillati</taxon>
        <taxon>Actinomycetota</taxon>
        <taxon>Actinomycetes</taxon>
        <taxon>Streptosporangiales</taxon>
        <taxon>Thermomonosporaceae</taxon>
        <taxon>Actinomadura</taxon>
    </lineage>
</organism>
<name>A0A6I4MG64_9ACTN</name>
<keyword evidence="2" id="KW-1185">Reference proteome</keyword>
<sequence length="223" mass="25396">MGWVFGLVSDDPMKRAAALAQLIEVQRRTHEAQQESNELWCLASSLGPEEHYEEPAFRQARQCYGEVRRYSLPDGLSGWPWGGIAAWPGLPYALLYLEWEAKYPEDWTHYAKSWGTKKGLLQQLEKADHHYGTKAKLTDLVVSAVGRPYRCEDRWYARLARAIDSDGLRARLGHAAQSDSPWAQYQASFILWLLTNPGAPASRHTWRMWLATRDTPAPPRSSA</sequence>
<accession>A0A6I4MG64</accession>
<dbReference type="Proteomes" id="UP000462055">
    <property type="component" value="Unassembled WGS sequence"/>
</dbReference>
<evidence type="ECO:0000313" key="1">
    <source>
        <dbReference type="EMBL" id="MWA02987.1"/>
    </source>
</evidence>
<proteinExistence type="predicted"/>
<evidence type="ECO:0000313" key="2">
    <source>
        <dbReference type="Proteomes" id="UP000462055"/>
    </source>
</evidence>
<gene>
    <name evidence="1" type="ORF">F8568_021930</name>
</gene>
<dbReference type="AlphaFoldDB" id="A0A6I4MG64"/>
<reference evidence="1" key="1">
    <citation type="submission" date="2019-12" db="EMBL/GenBank/DDBJ databases">
        <title>Actinomadura physcomitrii sp. nov., a novel actinomycete isolated from moss [Physcomitrium sphaericum (Ludw) Fuernr].</title>
        <authorList>
            <person name="Zhuang X."/>
        </authorList>
    </citation>
    <scope>NUCLEOTIDE SEQUENCE [LARGE SCALE GENOMIC DNA]</scope>
    <source>
        <strain evidence="1">LD22</strain>
    </source>
</reference>
<protein>
    <submittedName>
        <fullName evidence="1">Uncharacterized protein</fullName>
    </submittedName>
</protein>
<dbReference type="EMBL" id="WBMS02000017">
    <property type="protein sequence ID" value="MWA02987.1"/>
    <property type="molecule type" value="Genomic_DNA"/>
</dbReference>
<comment type="caution">
    <text evidence="1">The sequence shown here is derived from an EMBL/GenBank/DDBJ whole genome shotgun (WGS) entry which is preliminary data.</text>
</comment>